<feature type="transmembrane region" description="Helical" evidence="9">
    <location>
        <begin position="41"/>
        <end position="67"/>
    </location>
</feature>
<dbReference type="SMART" id="SM00387">
    <property type="entry name" value="HATPase_c"/>
    <property type="match status" value="1"/>
</dbReference>
<dbReference type="AlphaFoldDB" id="A6DFV6"/>
<dbReference type="RefSeq" id="WP_007276805.1">
    <property type="nucleotide sequence ID" value="NZ_ABCK01000001.1"/>
</dbReference>
<keyword evidence="5" id="KW-0547">Nucleotide-binding</keyword>
<evidence type="ECO:0000256" key="9">
    <source>
        <dbReference type="SAM" id="Phobius"/>
    </source>
</evidence>
<keyword evidence="12" id="KW-1185">Reference proteome</keyword>
<evidence type="ECO:0000256" key="1">
    <source>
        <dbReference type="ARBA" id="ARBA00000085"/>
    </source>
</evidence>
<keyword evidence="9" id="KW-0472">Membrane</keyword>
<feature type="transmembrane region" description="Helical" evidence="9">
    <location>
        <begin position="215"/>
        <end position="233"/>
    </location>
</feature>
<dbReference type="eggNOG" id="COG4191">
    <property type="taxonomic scope" value="Bacteria"/>
</dbReference>
<dbReference type="EC" id="2.7.13.3" evidence="2"/>
<dbReference type="PROSITE" id="PS50109">
    <property type="entry name" value="HIS_KIN"/>
    <property type="match status" value="1"/>
</dbReference>
<dbReference type="InterPro" id="IPR036097">
    <property type="entry name" value="HisK_dim/P_sf"/>
</dbReference>
<evidence type="ECO:0000256" key="2">
    <source>
        <dbReference type="ARBA" id="ARBA00012438"/>
    </source>
</evidence>
<keyword evidence="6 11" id="KW-0418">Kinase</keyword>
<feature type="transmembrane region" description="Helical" evidence="9">
    <location>
        <begin position="101"/>
        <end position="119"/>
    </location>
</feature>
<reference evidence="11 12" key="1">
    <citation type="journal article" date="2010" name="J. Bacteriol.">
        <title>Genome sequence of Lentisphaera araneosa HTCC2155T, the type species of the order Lentisphaerales in the phylum Lentisphaerae.</title>
        <authorList>
            <person name="Thrash J.C."/>
            <person name="Cho J.C."/>
            <person name="Vergin K.L."/>
            <person name="Morris R.M."/>
            <person name="Giovannoni S.J."/>
        </authorList>
    </citation>
    <scope>NUCLEOTIDE SEQUENCE [LARGE SCALE GENOMIC DNA]</scope>
    <source>
        <strain evidence="11 12">HTCC2155</strain>
    </source>
</reference>
<dbReference type="SUPFAM" id="SSF55874">
    <property type="entry name" value="ATPase domain of HSP90 chaperone/DNA topoisomerase II/histidine kinase"/>
    <property type="match status" value="1"/>
</dbReference>
<keyword evidence="9" id="KW-0812">Transmembrane</keyword>
<feature type="transmembrane region" description="Helical" evidence="9">
    <location>
        <begin position="6"/>
        <end position="29"/>
    </location>
</feature>
<protein>
    <recommendedName>
        <fullName evidence="2">histidine kinase</fullName>
        <ecNumber evidence="2">2.7.13.3</ecNumber>
    </recommendedName>
</protein>
<evidence type="ECO:0000256" key="6">
    <source>
        <dbReference type="ARBA" id="ARBA00022777"/>
    </source>
</evidence>
<keyword evidence="3" id="KW-0597">Phosphoprotein</keyword>
<name>A6DFV6_9BACT</name>
<dbReference type="Pfam" id="PF00512">
    <property type="entry name" value="HisKA"/>
    <property type="match status" value="1"/>
</dbReference>
<evidence type="ECO:0000256" key="7">
    <source>
        <dbReference type="ARBA" id="ARBA00022840"/>
    </source>
</evidence>
<dbReference type="Gene3D" id="3.30.565.10">
    <property type="entry name" value="Histidine kinase-like ATPase, C-terminal domain"/>
    <property type="match status" value="1"/>
</dbReference>
<keyword evidence="8" id="KW-0902">Two-component regulatory system</keyword>
<evidence type="ECO:0000313" key="12">
    <source>
        <dbReference type="Proteomes" id="UP000004947"/>
    </source>
</evidence>
<evidence type="ECO:0000259" key="10">
    <source>
        <dbReference type="PROSITE" id="PS50109"/>
    </source>
</evidence>
<dbReference type="InterPro" id="IPR005467">
    <property type="entry name" value="His_kinase_dom"/>
</dbReference>
<dbReference type="EMBL" id="ABCK01000001">
    <property type="protein sequence ID" value="EDM29686.1"/>
    <property type="molecule type" value="Genomic_DNA"/>
</dbReference>
<feature type="domain" description="Histidine kinase" evidence="10">
    <location>
        <begin position="430"/>
        <end position="655"/>
    </location>
</feature>
<dbReference type="InterPro" id="IPR036890">
    <property type="entry name" value="HATPase_C_sf"/>
</dbReference>
<dbReference type="SMART" id="SM00388">
    <property type="entry name" value="HisKA"/>
    <property type="match status" value="1"/>
</dbReference>
<feature type="transmembrane region" description="Helical" evidence="9">
    <location>
        <begin position="150"/>
        <end position="170"/>
    </location>
</feature>
<comment type="caution">
    <text evidence="11">The sequence shown here is derived from an EMBL/GenBank/DDBJ whole genome shotgun (WGS) entry which is preliminary data.</text>
</comment>
<dbReference type="InterPro" id="IPR003594">
    <property type="entry name" value="HATPase_dom"/>
</dbReference>
<keyword evidence="9" id="KW-1133">Transmembrane helix</keyword>
<feature type="transmembrane region" description="Helical" evidence="9">
    <location>
        <begin position="177"/>
        <end position="195"/>
    </location>
</feature>
<dbReference type="GO" id="GO:0005524">
    <property type="term" value="F:ATP binding"/>
    <property type="evidence" value="ECO:0007669"/>
    <property type="project" value="UniProtKB-KW"/>
</dbReference>
<dbReference type="PRINTS" id="PR00344">
    <property type="entry name" value="BCTRLSENSOR"/>
</dbReference>
<proteinExistence type="predicted"/>
<evidence type="ECO:0000256" key="4">
    <source>
        <dbReference type="ARBA" id="ARBA00022679"/>
    </source>
</evidence>
<dbReference type="Pfam" id="PF02518">
    <property type="entry name" value="HATPase_c"/>
    <property type="match status" value="1"/>
</dbReference>
<evidence type="ECO:0000256" key="8">
    <source>
        <dbReference type="ARBA" id="ARBA00023012"/>
    </source>
</evidence>
<dbReference type="OrthoDB" id="9805722at2"/>
<dbReference type="PANTHER" id="PTHR43065">
    <property type="entry name" value="SENSOR HISTIDINE KINASE"/>
    <property type="match status" value="1"/>
</dbReference>
<dbReference type="PANTHER" id="PTHR43065:SF46">
    <property type="entry name" value="C4-DICARBOXYLATE TRANSPORT SENSOR PROTEIN DCTB"/>
    <property type="match status" value="1"/>
</dbReference>
<dbReference type="Proteomes" id="UP000004947">
    <property type="component" value="Unassembled WGS sequence"/>
</dbReference>
<dbReference type="SUPFAM" id="SSF47384">
    <property type="entry name" value="Homodimeric domain of signal transducing histidine kinase"/>
    <property type="match status" value="1"/>
</dbReference>
<keyword evidence="7" id="KW-0067">ATP-binding</keyword>
<dbReference type="InterPro" id="IPR003661">
    <property type="entry name" value="HisK_dim/P_dom"/>
</dbReference>
<evidence type="ECO:0000256" key="3">
    <source>
        <dbReference type="ARBA" id="ARBA00022553"/>
    </source>
</evidence>
<keyword evidence="4" id="KW-0808">Transferase</keyword>
<gene>
    <name evidence="11" type="ORF">LNTAR_18088</name>
</gene>
<evidence type="ECO:0000256" key="5">
    <source>
        <dbReference type="ARBA" id="ARBA00022741"/>
    </source>
</evidence>
<dbReference type="CDD" id="cd00082">
    <property type="entry name" value="HisKA"/>
    <property type="match status" value="1"/>
</dbReference>
<dbReference type="STRING" id="313628.LNTAR_18088"/>
<sequence length="679" mass="77679">MNNHFMEMLPALSLCFLELTFLAVLIISMHSLRKVIGLTSYYMVVSFILVFAQLVNAADISLVYEFIDVQMNISSSLLLTTFMASLLITYTLDGPIAAQRLTVACVVVSGSFFLLNTISQTQTQWYGFMVDAEKRQFFFEFFEKIRINTAASLGAIVADLLVLPVVFQIFKNRNFGTYFSVVISFLLTQVVDTYVYSLISNYHSDQFWLKMNQLFVSRAFIIIWLSVIVTIYLRLNEYGKKDGEERNPMDFLRAILSTYSYGNLISQHSRDWEGRFALFVENSPDLIFLVNSKGYPTDVNKRLILRSGHPFHKLQETHMDDILLDIEGCPDKIFEDIIKNRMSFKEIWKATENSPEMRDFNFESIIKSTEDEYISIDFIASILYAGKTKLILLTGRETTARHQLTHQRDQLTNQVSHLQRLESVGRLAGGVAHDFNNLLHSIQGSLDSFDNKSDLNEKERIVGNIRYAVNRASDLTSKLLSFAKKGNFELKKLKIEDVLNSSWELFKPSCTTQIKIKLLNSPDPIYIRGDRTQLEQMILNLLINARDALEDVERAKITMRCELAYENTQGWEHAAENLIPSNYCCIRVKDNGSGIPEDVMEKVFEPFFTTKPVGKGTGMGLSMVFGTASSHNGWIHLESVVDKGTEFFIFLPLYNAPSQENITRYDMEIENVQTLHRPS</sequence>
<dbReference type="Gene3D" id="1.10.287.130">
    <property type="match status" value="1"/>
</dbReference>
<dbReference type="GO" id="GO:0000155">
    <property type="term" value="F:phosphorelay sensor kinase activity"/>
    <property type="evidence" value="ECO:0007669"/>
    <property type="project" value="InterPro"/>
</dbReference>
<feature type="transmembrane region" description="Helical" evidence="9">
    <location>
        <begin position="73"/>
        <end position="92"/>
    </location>
</feature>
<organism evidence="11 12">
    <name type="scientific">Lentisphaera araneosa HTCC2155</name>
    <dbReference type="NCBI Taxonomy" id="313628"/>
    <lineage>
        <taxon>Bacteria</taxon>
        <taxon>Pseudomonadati</taxon>
        <taxon>Lentisphaerota</taxon>
        <taxon>Lentisphaeria</taxon>
        <taxon>Lentisphaerales</taxon>
        <taxon>Lentisphaeraceae</taxon>
        <taxon>Lentisphaera</taxon>
    </lineage>
</organism>
<evidence type="ECO:0000313" key="11">
    <source>
        <dbReference type="EMBL" id="EDM29686.1"/>
    </source>
</evidence>
<comment type="catalytic activity">
    <reaction evidence="1">
        <text>ATP + protein L-histidine = ADP + protein N-phospho-L-histidine.</text>
        <dbReference type="EC" id="2.7.13.3"/>
    </reaction>
</comment>
<dbReference type="InterPro" id="IPR004358">
    <property type="entry name" value="Sig_transdc_His_kin-like_C"/>
</dbReference>
<accession>A6DFV6</accession>